<evidence type="ECO:0000313" key="1">
    <source>
        <dbReference type="EMBL" id="MEG3435980.1"/>
    </source>
</evidence>
<gene>
    <name evidence="1" type="ORF">V0288_02515</name>
</gene>
<dbReference type="InterPro" id="IPR035943">
    <property type="entry name" value="XisI-like_sf"/>
</dbReference>
<dbReference type="Proteomes" id="UP001328733">
    <property type="component" value="Unassembled WGS sequence"/>
</dbReference>
<protein>
    <submittedName>
        <fullName evidence="1">XisI protein</fullName>
    </submittedName>
</protein>
<comment type="caution">
    <text evidence="1">The sequence shown here is derived from an EMBL/GenBank/DDBJ whole genome shotgun (WGS) entry which is preliminary data.</text>
</comment>
<keyword evidence="2" id="KW-1185">Reference proteome</keyword>
<dbReference type="CDD" id="cd16382">
    <property type="entry name" value="XisI-like"/>
    <property type="match status" value="1"/>
</dbReference>
<dbReference type="RefSeq" id="WP_332863429.1">
    <property type="nucleotide sequence ID" value="NZ_JBAFSM010000003.1"/>
</dbReference>
<dbReference type="SUPFAM" id="SSF143847">
    <property type="entry name" value="XisI-like"/>
    <property type="match status" value="1"/>
</dbReference>
<sequence length="111" mass="13147">MEKLEFYRNKIKELISEYASYSYAYGEIESQAIFDTEHDHYQLVRMGWEGKKRVYGCVMHFDIKDNKIWIQCNFTDVDIAKELVDMGVDKEDIVLGFHPAYLRPYTDYAVG</sequence>
<dbReference type="EMBL" id="JBAFSM010000003">
    <property type="protein sequence ID" value="MEG3435980.1"/>
    <property type="molecule type" value="Genomic_DNA"/>
</dbReference>
<accession>A0AAW9QG52</accession>
<proteinExistence type="predicted"/>
<dbReference type="AlphaFoldDB" id="A0AAW9QG52"/>
<dbReference type="Pfam" id="PF08869">
    <property type="entry name" value="XisI"/>
    <property type="match status" value="1"/>
</dbReference>
<dbReference type="Gene3D" id="3.30.310.110">
    <property type="entry name" value="XisI-like"/>
    <property type="match status" value="1"/>
</dbReference>
<name>A0AAW9QG52_9CHRO</name>
<evidence type="ECO:0000313" key="2">
    <source>
        <dbReference type="Proteomes" id="UP001328733"/>
    </source>
</evidence>
<reference evidence="1 2" key="1">
    <citation type="submission" date="2024-01" db="EMBL/GenBank/DDBJ databases">
        <title>Genomic insights into the taxonomy and metabolism of the cyanobacterium Pannus brasiliensis CCIBt3594.</title>
        <authorList>
            <person name="Machado M."/>
            <person name="Botero N.B."/>
            <person name="Andreote A.P.D."/>
            <person name="Feitosa A.M.T."/>
            <person name="Popin R."/>
            <person name="Sivonen K."/>
            <person name="Fiore M.F."/>
        </authorList>
    </citation>
    <scope>NUCLEOTIDE SEQUENCE [LARGE SCALE GENOMIC DNA]</scope>
    <source>
        <strain evidence="1 2">CCIBt3594</strain>
    </source>
</reference>
<organism evidence="1 2">
    <name type="scientific">Pannus brasiliensis CCIBt3594</name>
    <dbReference type="NCBI Taxonomy" id="1427578"/>
    <lineage>
        <taxon>Bacteria</taxon>
        <taxon>Bacillati</taxon>
        <taxon>Cyanobacteriota</taxon>
        <taxon>Cyanophyceae</taxon>
        <taxon>Oscillatoriophycideae</taxon>
        <taxon>Chroococcales</taxon>
        <taxon>Microcystaceae</taxon>
        <taxon>Pannus</taxon>
    </lineage>
</organism>
<dbReference type="InterPro" id="IPR014968">
    <property type="entry name" value="XisI"/>
</dbReference>